<sequence length="219" mass="24823">MTKPIPYNTFPKEPNAREQWIDVTGRGNWKQRLSSTSSLGKKYCHCLPLRICCFILGYLTMFTNVCNTGLLFTLTTYIGADTSTLPALQSSETPLISGIEVVLLMTVINAAWLLVNIACVVGLHRRRPGNIKFYVLFAACRLVLVFAGLVYLTITVRSPALMLHRLDIVVASFFIMVYNTYARQLENEKQQIQARPENQIRDVSFIDPRTMDDKKLILT</sequence>
<dbReference type="GeneID" id="101737570"/>
<feature type="transmembrane region" description="Helical" evidence="1">
    <location>
        <begin position="51"/>
        <end position="75"/>
    </location>
</feature>
<name>A0A8R1WFW6_BOMMO</name>
<feature type="transmembrane region" description="Helical" evidence="1">
    <location>
        <begin position="95"/>
        <end position="121"/>
    </location>
</feature>
<organism evidence="2 3">
    <name type="scientific">Bombyx mori</name>
    <name type="common">Silk moth</name>
    <dbReference type="NCBI Taxonomy" id="7091"/>
    <lineage>
        <taxon>Eukaryota</taxon>
        <taxon>Metazoa</taxon>
        <taxon>Ecdysozoa</taxon>
        <taxon>Arthropoda</taxon>
        <taxon>Hexapoda</taxon>
        <taxon>Insecta</taxon>
        <taxon>Pterygota</taxon>
        <taxon>Neoptera</taxon>
        <taxon>Endopterygota</taxon>
        <taxon>Lepidoptera</taxon>
        <taxon>Glossata</taxon>
        <taxon>Ditrysia</taxon>
        <taxon>Bombycoidea</taxon>
        <taxon>Bombycidae</taxon>
        <taxon>Bombycinae</taxon>
        <taxon>Bombyx</taxon>
    </lineage>
</organism>
<reference evidence="2" key="2">
    <citation type="submission" date="2022-06" db="UniProtKB">
        <authorList>
            <consortium name="EnsemblMetazoa"/>
        </authorList>
    </citation>
    <scope>IDENTIFICATION</scope>
    <source>
        <strain evidence="2">p50T (Dazao)</strain>
    </source>
</reference>
<dbReference type="RefSeq" id="XP_004923804.1">
    <property type="nucleotide sequence ID" value="XM_004923747.5"/>
</dbReference>
<accession>A0A8R1WFW6</accession>
<evidence type="ECO:0000313" key="2">
    <source>
        <dbReference type="EnsemblMetazoa" id="XP_004923804.1"/>
    </source>
</evidence>
<feature type="transmembrane region" description="Helical" evidence="1">
    <location>
        <begin position="133"/>
        <end position="154"/>
    </location>
</feature>
<evidence type="ECO:0000256" key="1">
    <source>
        <dbReference type="SAM" id="Phobius"/>
    </source>
</evidence>
<proteinExistence type="predicted"/>
<evidence type="ECO:0000313" key="3">
    <source>
        <dbReference type="Proteomes" id="UP000005204"/>
    </source>
</evidence>
<dbReference type="AlphaFoldDB" id="A0A8R1WFW6"/>
<keyword evidence="1" id="KW-0472">Membrane</keyword>
<keyword evidence="1" id="KW-1133">Transmembrane helix</keyword>
<reference evidence="3" key="1">
    <citation type="journal article" date="2008" name="Insect Biochem. Mol. Biol.">
        <title>The genome of a lepidopteran model insect, the silkworm Bombyx mori.</title>
        <authorList>
            <consortium name="International Silkworm Genome Consortium"/>
        </authorList>
    </citation>
    <scope>NUCLEOTIDE SEQUENCE [LARGE SCALE GENOMIC DNA]</scope>
    <source>
        <strain evidence="3">p50T</strain>
    </source>
</reference>
<dbReference type="OrthoDB" id="7355243at2759"/>
<keyword evidence="3" id="KW-1185">Reference proteome</keyword>
<keyword evidence="1" id="KW-0812">Transmembrane</keyword>
<dbReference type="KEGG" id="bmor:101737570"/>
<protein>
    <submittedName>
        <fullName evidence="2">Uncharacterized protein</fullName>
    </submittedName>
</protein>
<dbReference type="EnsemblMetazoa" id="XM_004923747.4">
    <property type="protein sequence ID" value="XP_004923804.1"/>
    <property type="gene ID" value="LOC101737570"/>
</dbReference>
<feature type="transmembrane region" description="Helical" evidence="1">
    <location>
        <begin position="160"/>
        <end position="181"/>
    </location>
</feature>
<dbReference type="Proteomes" id="UP000005204">
    <property type="component" value="Unassembled WGS sequence"/>
</dbReference>